<name>A0A165FR16_XYLHT</name>
<dbReference type="PROSITE" id="PS50920">
    <property type="entry name" value="SOLCAR"/>
    <property type="match status" value="3"/>
</dbReference>
<evidence type="ECO:0000256" key="2">
    <source>
        <dbReference type="ARBA" id="ARBA00006375"/>
    </source>
</evidence>
<comment type="similarity">
    <text evidence="2 11">Belongs to the mitochondrial carrier (TC 2.A.29) family.</text>
</comment>
<evidence type="ECO:0000256" key="6">
    <source>
        <dbReference type="ARBA" id="ARBA00022792"/>
    </source>
</evidence>
<comment type="subcellular location">
    <subcellularLocation>
        <location evidence="1">Mitochondrion inner membrane</location>
        <topology evidence="1">Multi-pass membrane protein</topology>
    </subcellularLocation>
</comment>
<accession>A0A165FR16</accession>
<evidence type="ECO:0000313" key="12">
    <source>
        <dbReference type="EMBL" id="KZF21274.1"/>
    </source>
</evidence>
<feature type="repeat" description="Solcar" evidence="10">
    <location>
        <begin position="109"/>
        <end position="196"/>
    </location>
</feature>
<dbReference type="OMA" id="TTVWKHE"/>
<dbReference type="STRING" id="1328760.A0A165FR16"/>
<evidence type="ECO:0000256" key="9">
    <source>
        <dbReference type="ARBA" id="ARBA00023136"/>
    </source>
</evidence>
<dbReference type="GO" id="GO:0005743">
    <property type="term" value="C:mitochondrial inner membrane"/>
    <property type="evidence" value="ECO:0007669"/>
    <property type="project" value="UniProtKB-SubCell"/>
</dbReference>
<dbReference type="GO" id="GO:0015230">
    <property type="term" value="F:FAD transmembrane transporter activity"/>
    <property type="evidence" value="ECO:0007669"/>
    <property type="project" value="EnsemblFungi"/>
</dbReference>
<keyword evidence="5" id="KW-0677">Repeat</keyword>
<gene>
    <name evidence="12" type="ORF">L228DRAFT_231871</name>
</gene>
<evidence type="ECO:0000256" key="7">
    <source>
        <dbReference type="ARBA" id="ARBA00022989"/>
    </source>
</evidence>
<keyword evidence="3 11" id="KW-0813">Transport</keyword>
<dbReference type="PRINTS" id="PR00926">
    <property type="entry name" value="MITOCARRIER"/>
</dbReference>
<keyword evidence="9 10" id="KW-0472">Membrane</keyword>
<evidence type="ECO:0000256" key="4">
    <source>
        <dbReference type="ARBA" id="ARBA00022692"/>
    </source>
</evidence>
<feature type="repeat" description="Solcar" evidence="10">
    <location>
        <begin position="227"/>
        <end position="309"/>
    </location>
</feature>
<evidence type="ECO:0000256" key="5">
    <source>
        <dbReference type="ARBA" id="ARBA00022737"/>
    </source>
</evidence>
<dbReference type="InParanoid" id="A0A165FR16"/>
<evidence type="ECO:0000256" key="11">
    <source>
        <dbReference type="RuleBase" id="RU000488"/>
    </source>
</evidence>
<keyword evidence="13" id="KW-1185">Reference proteome</keyword>
<dbReference type="OrthoDB" id="428293at2759"/>
<dbReference type="InterPro" id="IPR044712">
    <property type="entry name" value="SLC25A32-like"/>
</dbReference>
<dbReference type="InterPro" id="IPR018108">
    <property type="entry name" value="MCP_transmembrane"/>
</dbReference>
<dbReference type="RefSeq" id="XP_018186829.1">
    <property type="nucleotide sequence ID" value="XM_018330578.1"/>
</dbReference>
<dbReference type="InterPro" id="IPR023395">
    <property type="entry name" value="MCP_dom_sf"/>
</dbReference>
<keyword evidence="6" id="KW-0999">Mitochondrion inner membrane</keyword>
<dbReference type="AlphaFoldDB" id="A0A165FR16"/>
<dbReference type="InterPro" id="IPR002067">
    <property type="entry name" value="MCP"/>
</dbReference>
<dbReference type="SUPFAM" id="SSF103506">
    <property type="entry name" value="Mitochondrial carrier"/>
    <property type="match status" value="1"/>
</dbReference>
<dbReference type="GeneID" id="28895715"/>
<keyword evidence="8" id="KW-0496">Mitochondrion</keyword>
<reference evidence="12 13" key="1">
    <citation type="journal article" date="2016" name="Fungal Biol.">
        <title>The genome of Xylona heveae provides a window into fungal endophytism.</title>
        <authorList>
            <person name="Gazis R."/>
            <person name="Kuo A."/>
            <person name="Riley R."/>
            <person name="LaButti K."/>
            <person name="Lipzen A."/>
            <person name="Lin J."/>
            <person name="Amirebrahimi M."/>
            <person name="Hesse C.N."/>
            <person name="Spatafora J.W."/>
            <person name="Henrissat B."/>
            <person name="Hainaut M."/>
            <person name="Grigoriev I.V."/>
            <person name="Hibbett D.S."/>
        </authorList>
    </citation>
    <scope>NUCLEOTIDE SEQUENCE [LARGE SCALE GENOMIC DNA]</scope>
    <source>
        <strain evidence="12 13">TC161</strain>
    </source>
</reference>
<dbReference type="Proteomes" id="UP000076632">
    <property type="component" value="Unassembled WGS sequence"/>
</dbReference>
<dbReference type="PANTHER" id="PTHR45683">
    <property type="entry name" value="MITOCHONDRIAL NICOTINAMIDE ADENINE DINUCLEOTIDE TRANSPORTER 1-RELATED-RELATED"/>
    <property type="match status" value="1"/>
</dbReference>
<evidence type="ECO:0000256" key="8">
    <source>
        <dbReference type="ARBA" id="ARBA00023128"/>
    </source>
</evidence>
<dbReference type="FunCoup" id="A0A165FR16">
    <property type="interactions" value="81"/>
</dbReference>
<dbReference type="FunFam" id="1.50.40.10:FF:000102">
    <property type="entry name" value="Folate carrier protein Flx1"/>
    <property type="match status" value="1"/>
</dbReference>
<evidence type="ECO:0000313" key="13">
    <source>
        <dbReference type="Proteomes" id="UP000076632"/>
    </source>
</evidence>
<dbReference type="EMBL" id="KV407461">
    <property type="protein sequence ID" value="KZF21274.1"/>
    <property type="molecule type" value="Genomic_DNA"/>
</dbReference>
<evidence type="ECO:0000256" key="3">
    <source>
        <dbReference type="ARBA" id="ARBA00022448"/>
    </source>
</evidence>
<keyword evidence="7" id="KW-1133">Transmembrane helix</keyword>
<feature type="repeat" description="Solcar" evidence="10">
    <location>
        <begin position="8"/>
        <end position="96"/>
    </location>
</feature>
<evidence type="ECO:0000256" key="10">
    <source>
        <dbReference type="PROSITE-ProRule" id="PRU00282"/>
    </source>
</evidence>
<dbReference type="Pfam" id="PF00153">
    <property type="entry name" value="Mito_carr"/>
    <property type="match status" value="3"/>
</dbReference>
<sequence length="325" mass="35569">MSARDGRTDPVSETVAGLTAGVISTLVSHPFDLVKTRLQVDRVRTSGLGQTAHIIKDIVRHEGSGKAFYRGLTPNIVGNAASWGLYFLWYGQIKNALLQTHGGGATQGLSFADYFLASTTAGALTALCTNPIWVVKTRMLSTGSRAPGAYQSMSEGVKIIFQREGVRGFYRGLVPALFGVSHGGVQFMAYEKLKIYRADMKLQRGQSTLNQGNKSISSSPSPLSNLDFFFISALSKAIAGSVTYPYQVLRARLQMYDAGTTYSSVTDAIRQIWRNEGVRGYYKGLAPNIIRVLPSTCVTFLVYENTRIYWRDHFSGGSSTTVDKQ</sequence>
<dbReference type="Gene3D" id="1.50.40.10">
    <property type="entry name" value="Mitochondrial carrier domain"/>
    <property type="match status" value="1"/>
</dbReference>
<evidence type="ECO:0000256" key="1">
    <source>
        <dbReference type="ARBA" id="ARBA00004448"/>
    </source>
</evidence>
<protein>
    <submittedName>
        <fullName evidence="12">Mitochondrial carrier</fullName>
    </submittedName>
</protein>
<keyword evidence="4 10" id="KW-0812">Transmembrane</keyword>
<organism evidence="12 13">
    <name type="scientific">Xylona heveae (strain CBS 132557 / TC161)</name>
    <dbReference type="NCBI Taxonomy" id="1328760"/>
    <lineage>
        <taxon>Eukaryota</taxon>
        <taxon>Fungi</taxon>
        <taxon>Dikarya</taxon>
        <taxon>Ascomycota</taxon>
        <taxon>Pezizomycotina</taxon>
        <taxon>Xylonomycetes</taxon>
        <taxon>Xylonales</taxon>
        <taxon>Xylonaceae</taxon>
        <taxon>Xylona</taxon>
    </lineage>
</organism>
<proteinExistence type="inferred from homology"/>